<protein>
    <submittedName>
        <fullName evidence="1">Uncharacterized protein</fullName>
    </submittedName>
</protein>
<name>A0A6A4SWJ2_SCOMX</name>
<accession>A0A6A4SWJ2</accession>
<reference evidence="1 2" key="1">
    <citation type="submission" date="2019-06" db="EMBL/GenBank/DDBJ databases">
        <title>Draft genomes of female and male turbot (Scophthalmus maximus).</title>
        <authorList>
            <person name="Xu H."/>
            <person name="Xu X.-W."/>
            <person name="Shao C."/>
            <person name="Chen S."/>
        </authorList>
    </citation>
    <scope>NUCLEOTIDE SEQUENCE [LARGE SCALE GENOMIC DNA]</scope>
    <source>
        <strain evidence="1">Ysfricsl-2016a</strain>
        <tissue evidence="1">Blood</tissue>
    </source>
</reference>
<sequence>MVYLNPGHVQRTQYFSGSHAQRFAIVSASVCRVRVLFIQVARASEERNNSHEYRGSLLQMYLWTPSFFLTQDDYSDEADIVLNVLVPTKAALSLS</sequence>
<evidence type="ECO:0000313" key="2">
    <source>
        <dbReference type="Proteomes" id="UP000438429"/>
    </source>
</evidence>
<gene>
    <name evidence="1" type="ORF">F2P81_013192</name>
</gene>
<proteinExistence type="predicted"/>
<dbReference type="EMBL" id="VEVO01000011">
    <property type="protein sequence ID" value="KAF0035434.1"/>
    <property type="molecule type" value="Genomic_DNA"/>
</dbReference>
<dbReference type="Proteomes" id="UP000438429">
    <property type="component" value="Unassembled WGS sequence"/>
</dbReference>
<comment type="caution">
    <text evidence="1">The sequence shown here is derived from an EMBL/GenBank/DDBJ whole genome shotgun (WGS) entry which is preliminary data.</text>
</comment>
<evidence type="ECO:0000313" key="1">
    <source>
        <dbReference type="EMBL" id="KAF0035434.1"/>
    </source>
</evidence>
<organism evidence="1 2">
    <name type="scientific">Scophthalmus maximus</name>
    <name type="common">Turbot</name>
    <name type="synonym">Psetta maxima</name>
    <dbReference type="NCBI Taxonomy" id="52904"/>
    <lineage>
        <taxon>Eukaryota</taxon>
        <taxon>Metazoa</taxon>
        <taxon>Chordata</taxon>
        <taxon>Craniata</taxon>
        <taxon>Vertebrata</taxon>
        <taxon>Euteleostomi</taxon>
        <taxon>Actinopterygii</taxon>
        <taxon>Neopterygii</taxon>
        <taxon>Teleostei</taxon>
        <taxon>Neoteleostei</taxon>
        <taxon>Acanthomorphata</taxon>
        <taxon>Carangaria</taxon>
        <taxon>Pleuronectiformes</taxon>
        <taxon>Pleuronectoidei</taxon>
        <taxon>Scophthalmidae</taxon>
        <taxon>Scophthalmus</taxon>
    </lineage>
</organism>
<dbReference type="AlphaFoldDB" id="A0A6A4SWJ2"/>